<dbReference type="Gene3D" id="1.10.1130.10">
    <property type="entry name" value="Flavocytochrome C3, Chain A"/>
    <property type="match status" value="2"/>
</dbReference>
<evidence type="ECO:0000313" key="6">
    <source>
        <dbReference type="EMBL" id="MEM5550167.1"/>
    </source>
</evidence>
<dbReference type="PANTHER" id="PTHR35038">
    <property type="entry name" value="DISSIMILATORY SULFITE REDUCTASE SIRA"/>
    <property type="match status" value="1"/>
</dbReference>
<dbReference type="Proteomes" id="UP001388366">
    <property type="component" value="Unassembled WGS sequence"/>
</dbReference>
<dbReference type="Pfam" id="PF13435">
    <property type="entry name" value="Cytochrome_C554"/>
    <property type="match status" value="1"/>
</dbReference>
<dbReference type="InterPro" id="IPR023155">
    <property type="entry name" value="Cyt_c-552/4"/>
</dbReference>
<dbReference type="Gene3D" id="1.25.40.10">
    <property type="entry name" value="Tetratricopeptide repeat domain"/>
    <property type="match status" value="1"/>
</dbReference>
<dbReference type="RefSeq" id="WP_342883461.1">
    <property type="nucleotide sequence ID" value="NZ_JBBMQU010000006.1"/>
</dbReference>
<keyword evidence="7" id="KW-1185">Reference proteome</keyword>
<feature type="compositionally biased region" description="Low complexity" evidence="3">
    <location>
        <begin position="205"/>
        <end position="221"/>
    </location>
</feature>
<organism evidence="6 7">
    <name type="scientific">Pseudoalteromonas neustonica</name>
    <dbReference type="NCBI Taxonomy" id="1840331"/>
    <lineage>
        <taxon>Bacteria</taxon>
        <taxon>Pseudomonadati</taxon>
        <taxon>Pseudomonadota</taxon>
        <taxon>Gammaproteobacteria</taxon>
        <taxon>Alteromonadales</taxon>
        <taxon>Pseudoalteromonadaceae</taxon>
        <taxon>Pseudoalteromonas</taxon>
    </lineage>
</organism>
<dbReference type="InterPro" id="IPR036280">
    <property type="entry name" value="Multihaem_cyt_sf"/>
</dbReference>
<feature type="domain" description="Doubled CXXCH motif" evidence="4">
    <location>
        <begin position="320"/>
        <end position="349"/>
    </location>
</feature>
<dbReference type="PROSITE" id="PS50005">
    <property type="entry name" value="TPR"/>
    <property type="match status" value="1"/>
</dbReference>
<protein>
    <submittedName>
        <fullName evidence="6">Cytochrome c3 family protein</fullName>
    </submittedName>
</protein>
<dbReference type="SMART" id="SM00028">
    <property type="entry name" value="TPR"/>
    <property type="match status" value="3"/>
</dbReference>
<dbReference type="InterPro" id="IPR019734">
    <property type="entry name" value="TPR_rpt"/>
</dbReference>
<name>A0ABU9U054_9GAMM</name>
<dbReference type="EMBL" id="JBBMQU010000006">
    <property type="protein sequence ID" value="MEM5550167.1"/>
    <property type="molecule type" value="Genomic_DNA"/>
</dbReference>
<feature type="repeat" description="TPR" evidence="2">
    <location>
        <begin position="641"/>
        <end position="674"/>
    </location>
</feature>
<evidence type="ECO:0000256" key="3">
    <source>
        <dbReference type="SAM" id="MobiDB-lite"/>
    </source>
</evidence>
<proteinExistence type="predicted"/>
<dbReference type="Pfam" id="PF09699">
    <property type="entry name" value="Paired_CXXCH_1"/>
    <property type="match status" value="1"/>
</dbReference>
<reference evidence="6 7" key="1">
    <citation type="submission" date="2024-03" db="EMBL/GenBank/DDBJ databases">
        <title>Community enrichment and isolation of bacterial strains for fucoidan degradation.</title>
        <authorList>
            <person name="Sichert A."/>
        </authorList>
    </citation>
    <scope>NUCLEOTIDE SEQUENCE [LARGE SCALE GENOMIC DNA]</scope>
    <source>
        <strain evidence="6 7">AS81</strain>
    </source>
</reference>
<evidence type="ECO:0000313" key="7">
    <source>
        <dbReference type="Proteomes" id="UP001388366"/>
    </source>
</evidence>
<dbReference type="SUPFAM" id="SSF48695">
    <property type="entry name" value="Multiheme cytochromes"/>
    <property type="match status" value="1"/>
</dbReference>
<feature type="domain" description="Cytochrome c-552/4" evidence="5">
    <location>
        <begin position="24"/>
        <end position="51"/>
    </location>
</feature>
<evidence type="ECO:0000259" key="5">
    <source>
        <dbReference type="Pfam" id="PF13435"/>
    </source>
</evidence>
<gene>
    <name evidence="6" type="ORF">WNY63_05415</name>
</gene>
<dbReference type="InterPro" id="IPR011990">
    <property type="entry name" value="TPR-like_helical_dom_sf"/>
</dbReference>
<comment type="caution">
    <text evidence="6">The sequence shown here is derived from an EMBL/GenBank/DDBJ whole genome shotgun (WGS) entry which is preliminary data.</text>
</comment>
<keyword evidence="1" id="KW-0732">Signal</keyword>
<sequence>MGSVQAAKVIEHFFQKSTSISNQVCTSCHQQSEHNWQQSDHAKSMAIADAQSVLADFNNIDAEHYGQKAHFFITDERYHVTISYDDKADTYPIQYTFGHYPLQQYLVETEKGKLQVLPFAWDTRAKDEGGQRWYHNYSHEEIRPEDRLHWRQPLQNWNGMCADCHSDGLVREYDTEKNSFNSQFDNINVGCLSCHGDMSEHASQNANLSASTNSNSNTATKRTARGDVTSIKHPTGQWLRRIGEKTAHWQGDKRDNSFMDDCFACHALRAPLTDGIKPKISFLDQFTPQLLASPNYYADGQIKEEVYVYGSFLQSKMYAAGVNCLDCHDKHTMKLKIEGNGLCLQCHGAEVYNVKEHHQHQDNSSGAQCTNCHMPENRYMGVDDRRDHSFKIPRPDVSQAFGTPNACIKCHDDKSNQWASHSLEKWHGKPEPLNLSKEYLMALNLGQALTLKQHLSIIGDEKLDVISRATAIQLLSYTTQSPNSEALSAQVLIPYLTHDEPLFRLSAVTVATQLPSIDKIKVISPLLNDRYKAIRVAAARSLVTSDIANEDQSLFDKAFKALLHANDVNSWRGEGVANQGVLAMEMNDLTQTEKSFKKAINIEPYFEAGYINLADVYRSQQKPFLVASVLSKGIKNNPKSAGLHYSYGLHFVRQKKLDKGIINFEKAMMLMPNNPQYAYTYILSLDGVGQSKHALTKLKTLIINYQNKSELRELGLYLSQKLNSRAEYSWFMKL</sequence>
<evidence type="ECO:0000256" key="2">
    <source>
        <dbReference type="PROSITE-ProRule" id="PRU00339"/>
    </source>
</evidence>
<dbReference type="SUPFAM" id="SSF48452">
    <property type="entry name" value="TPR-like"/>
    <property type="match status" value="1"/>
</dbReference>
<dbReference type="PANTHER" id="PTHR35038:SF8">
    <property type="entry name" value="C-TYPE POLYHEME CYTOCHROME OMCC"/>
    <property type="match status" value="1"/>
</dbReference>
<keyword evidence="2" id="KW-0802">TPR repeat</keyword>
<evidence type="ECO:0000259" key="4">
    <source>
        <dbReference type="Pfam" id="PF09699"/>
    </source>
</evidence>
<dbReference type="InterPro" id="IPR010177">
    <property type="entry name" value="Paired_CXXCH_1"/>
</dbReference>
<accession>A0ABU9U054</accession>
<dbReference type="InterPro" id="IPR051829">
    <property type="entry name" value="Multiheme_Cytochr_ET"/>
</dbReference>
<evidence type="ECO:0000256" key="1">
    <source>
        <dbReference type="ARBA" id="ARBA00022729"/>
    </source>
</evidence>
<feature type="region of interest" description="Disordered" evidence="3">
    <location>
        <begin position="205"/>
        <end position="230"/>
    </location>
</feature>